<dbReference type="InterPro" id="IPR032675">
    <property type="entry name" value="LRR_dom_sf"/>
</dbReference>
<comment type="caution">
    <text evidence="2">The sequence shown here is derived from an EMBL/GenBank/DDBJ whole genome shotgun (WGS) entry which is preliminary data.</text>
</comment>
<feature type="region of interest" description="Disordered" evidence="1">
    <location>
        <begin position="291"/>
        <end position="336"/>
    </location>
</feature>
<dbReference type="InterPro" id="IPR026906">
    <property type="entry name" value="LRR_5"/>
</dbReference>
<dbReference type="Gene3D" id="3.80.10.10">
    <property type="entry name" value="Ribonuclease Inhibitor"/>
    <property type="match status" value="1"/>
</dbReference>
<organism evidence="2 3">
    <name type="scientific">Tritrichomonas musculus</name>
    <dbReference type="NCBI Taxonomy" id="1915356"/>
    <lineage>
        <taxon>Eukaryota</taxon>
        <taxon>Metamonada</taxon>
        <taxon>Parabasalia</taxon>
        <taxon>Tritrichomonadida</taxon>
        <taxon>Tritrichomonadidae</taxon>
        <taxon>Tritrichomonas</taxon>
    </lineage>
</organism>
<dbReference type="PANTHER" id="PTHR45661:SF3">
    <property type="entry name" value="IG-LIKE DOMAIN-CONTAINING PROTEIN"/>
    <property type="match status" value="1"/>
</dbReference>
<dbReference type="InterPro" id="IPR053139">
    <property type="entry name" value="Surface_bspA-like"/>
</dbReference>
<dbReference type="Pfam" id="PF13306">
    <property type="entry name" value="LRR_5"/>
    <property type="match status" value="2"/>
</dbReference>
<dbReference type="PANTHER" id="PTHR45661">
    <property type="entry name" value="SURFACE ANTIGEN"/>
    <property type="match status" value="1"/>
</dbReference>
<protein>
    <recommendedName>
        <fullName evidence="4">Protein kinase domain-containing protein</fullName>
    </recommendedName>
</protein>
<evidence type="ECO:0000313" key="2">
    <source>
        <dbReference type="EMBL" id="KAK8842411.1"/>
    </source>
</evidence>
<dbReference type="SUPFAM" id="SSF52058">
    <property type="entry name" value="L domain-like"/>
    <property type="match status" value="1"/>
</dbReference>
<gene>
    <name evidence="2" type="ORF">M9Y10_025994</name>
</gene>
<feature type="compositionally biased region" description="Basic and acidic residues" evidence="1">
    <location>
        <begin position="291"/>
        <end position="319"/>
    </location>
</feature>
<evidence type="ECO:0008006" key="4">
    <source>
        <dbReference type="Google" id="ProtNLM"/>
    </source>
</evidence>
<sequence>MKNNILLEKTKLANLTVIKENAFDNHNNLQSIKFAPNSELKCIEDDAFRCSSITHLSLPASVEKISDSAFWFVKNLQKIEISFESKYFKLIDGDYIVKESKIGSGFFDVIIFVRRDIESIRIPSHIKVINNHAIEHCKLLKTVTFDPNSSLEVLKELAKSSSFCPEEFVLPPSLKAAEKSSLSRLENTKSTEFLGKSVNISSLCFSSSKNISTVTFPNADEVIFSMYAFMCSPHNRKVFVKRNAKLSGVGLKGYEHRIRYIESDTEESESSNEEDSASNAEMKELLAKLQQSKEENKKLKEENTKLKEENKKLKEENKKLKQKVKNQVEQEKGRTPPKFELFEPEMIDGLKVVRTIGRGGQSEVFEVTREQRLARKVLFIEGINKSGGSSSGNSSSCNLIFFL</sequence>
<proteinExistence type="predicted"/>
<dbReference type="EMBL" id="JAPFFF010000038">
    <property type="protein sequence ID" value="KAK8842411.1"/>
    <property type="molecule type" value="Genomic_DNA"/>
</dbReference>
<evidence type="ECO:0000313" key="3">
    <source>
        <dbReference type="Proteomes" id="UP001470230"/>
    </source>
</evidence>
<dbReference type="Proteomes" id="UP001470230">
    <property type="component" value="Unassembled WGS sequence"/>
</dbReference>
<keyword evidence="3" id="KW-1185">Reference proteome</keyword>
<reference evidence="2 3" key="1">
    <citation type="submission" date="2024-04" db="EMBL/GenBank/DDBJ databases">
        <title>Tritrichomonas musculus Genome.</title>
        <authorList>
            <person name="Alves-Ferreira E."/>
            <person name="Grigg M."/>
            <person name="Lorenzi H."/>
            <person name="Galac M."/>
        </authorList>
    </citation>
    <scope>NUCLEOTIDE SEQUENCE [LARGE SCALE GENOMIC DNA]</scope>
    <source>
        <strain evidence="2 3">EAF2021</strain>
    </source>
</reference>
<evidence type="ECO:0000256" key="1">
    <source>
        <dbReference type="SAM" id="MobiDB-lite"/>
    </source>
</evidence>
<accession>A0ABR2H8A1</accession>
<name>A0ABR2H8A1_9EUKA</name>